<dbReference type="SMART" id="SM00450">
    <property type="entry name" value="RHOD"/>
    <property type="match status" value="1"/>
</dbReference>
<protein>
    <submittedName>
        <fullName evidence="3">Rhodanese-like domain-containing protein</fullName>
    </submittedName>
</protein>
<organism evidence="3 4">
    <name type="scientific">Comamonas avium</name>
    <dbReference type="NCBI Taxonomy" id="2762231"/>
    <lineage>
        <taxon>Bacteria</taxon>
        <taxon>Pseudomonadati</taxon>
        <taxon>Pseudomonadota</taxon>
        <taxon>Betaproteobacteria</taxon>
        <taxon>Burkholderiales</taxon>
        <taxon>Comamonadaceae</taxon>
        <taxon>Comamonas</taxon>
    </lineage>
</organism>
<dbReference type="PROSITE" id="PS50206">
    <property type="entry name" value="RHODANESE_3"/>
    <property type="match status" value="1"/>
</dbReference>
<dbReference type="RefSeq" id="WP_191723448.1">
    <property type="nucleotide sequence ID" value="NZ_JACSQK010000005.1"/>
</dbReference>
<name>A0ABR8SC55_9BURK</name>
<sequence>MTFIVENWYLILLAVVTGGLLLVPSLKGMGNGSLQPNEAVAKINREKAVIVDVREPEEYVKGHIANAKNIPLAQLDERLPQMAKNKALPVVLVCEKGARAVRAEAQAKKLGYEHAQALAGGMKAWRDAGLPVTKA</sequence>
<dbReference type="Pfam" id="PF00581">
    <property type="entry name" value="Rhodanese"/>
    <property type="match status" value="1"/>
</dbReference>
<comment type="caution">
    <text evidence="3">The sequence shown here is derived from an EMBL/GenBank/DDBJ whole genome shotgun (WGS) entry which is preliminary data.</text>
</comment>
<evidence type="ECO:0000313" key="4">
    <source>
        <dbReference type="Proteomes" id="UP000634919"/>
    </source>
</evidence>
<dbReference type="InterPro" id="IPR001763">
    <property type="entry name" value="Rhodanese-like_dom"/>
</dbReference>
<evidence type="ECO:0000259" key="2">
    <source>
        <dbReference type="PROSITE" id="PS50206"/>
    </source>
</evidence>
<keyword evidence="1" id="KW-0812">Transmembrane</keyword>
<dbReference type="Gene3D" id="3.40.250.10">
    <property type="entry name" value="Rhodanese-like domain"/>
    <property type="match status" value="1"/>
</dbReference>
<feature type="domain" description="Rhodanese" evidence="2">
    <location>
        <begin position="44"/>
        <end position="134"/>
    </location>
</feature>
<dbReference type="InterPro" id="IPR050229">
    <property type="entry name" value="GlpE_sulfurtransferase"/>
</dbReference>
<keyword evidence="1" id="KW-1133">Transmembrane helix</keyword>
<gene>
    <name evidence="3" type="ORF">H9646_11195</name>
</gene>
<dbReference type="Proteomes" id="UP000634919">
    <property type="component" value="Unassembled WGS sequence"/>
</dbReference>
<dbReference type="CDD" id="cd00158">
    <property type="entry name" value="RHOD"/>
    <property type="match status" value="1"/>
</dbReference>
<feature type="transmembrane region" description="Helical" evidence="1">
    <location>
        <begin position="6"/>
        <end position="26"/>
    </location>
</feature>
<dbReference type="EMBL" id="JACSQK010000005">
    <property type="protein sequence ID" value="MBD7961053.1"/>
    <property type="molecule type" value="Genomic_DNA"/>
</dbReference>
<keyword evidence="1" id="KW-0472">Membrane</keyword>
<proteinExistence type="predicted"/>
<evidence type="ECO:0000256" key="1">
    <source>
        <dbReference type="SAM" id="Phobius"/>
    </source>
</evidence>
<dbReference type="SUPFAM" id="SSF52821">
    <property type="entry name" value="Rhodanese/Cell cycle control phosphatase"/>
    <property type="match status" value="1"/>
</dbReference>
<keyword evidence="4" id="KW-1185">Reference proteome</keyword>
<reference evidence="3 4" key="1">
    <citation type="submission" date="2020-08" db="EMBL/GenBank/DDBJ databases">
        <title>A Genomic Blueprint of the Chicken Gut Microbiome.</title>
        <authorList>
            <person name="Gilroy R."/>
            <person name="Ravi A."/>
            <person name="Getino M."/>
            <person name="Pursley I."/>
            <person name="Horton D.L."/>
            <person name="Alikhan N.-F."/>
            <person name="Baker D."/>
            <person name="Gharbi K."/>
            <person name="Hall N."/>
            <person name="Watson M."/>
            <person name="Adriaenssens E.M."/>
            <person name="Foster-Nyarko E."/>
            <person name="Jarju S."/>
            <person name="Secka A."/>
            <person name="Antonio M."/>
            <person name="Oren A."/>
            <person name="Chaudhuri R."/>
            <person name="La Ragione R.M."/>
            <person name="Hildebrand F."/>
            <person name="Pallen M.J."/>
        </authorList>
    </citation>
    <scope>NUCLEOTIDE SEQUENCE [LARGE SCALE GENOMIC DNA]</scope>
    <source>
        <strain evidence="3 4">Sa2CVA6</strain>
    </source>
</reference>
<evidence type="ECO:0000313" key="3">
    <source>
        <dbReference type="EMBL" id="MBD7961053.1"/>
    </source>
</evidence>
<dbReference type="InterPro" id="IPR036873">
    <property type="entry name" value="Rhodanese-like_dom_sf"/>
</dbReference>
<dbReference type="PANTHER" id="PTHR43031">
    <property type="entry name" value="FAD-DEPENDENT OXIDOREDUCTASE"/>
    <property type="match status" value="1"/>
</dbReference>
<accession>A0ABR8SC55</accession>
<dbReference type="PANTHER" id="PTHR43031:SF18">
    <property type="entry name" value="RHODANESE-RELATED SULFURTRANSFERASES"/>
    <property type="match status" value="1"/>
</dbReference>